<dbReference type="SMART" id="SM00987">
    <property type="entry name" value="UreE_C"/>
    <property type="match status" value="1"/>
</dbReference>
<accession>A0A0B7B6W8</accession>
<protein>
    <recommendedName>
        <fullName evidence="15">Uracil-DNA glycosylase</fullName>
        <ecNumber evidence="15">3.2.2.27</ecNumber>
    </recommendedName>
</protein>
<gene>
    <name evidence="18" type="primary">ORF168792</name>
</gene>
<keyword evidence="9 15" id="KW-0234">DNA repair</keyword>
<dbReference type="InterPro" id="IPR018085">
    <property type="entry name" value="Ura-DNA_Glyclase_AS"/>
</dbReference>
<evidence type="ECO:0000256" key="10">
    <source>
        <dbReference type="ARBA" id="ARBA00023242"/>
    </source>
</evidence>
<dbReference type="PANTHER" id="PTHR11264">
    <property type="entry name" value="URACIL-DNA GLYCOSYLASE"/>
    <property type="match status" value="1"/>
</dbReference>
<dbReference type="NCBIfam" id="NF003591">
    <property type="entry name" value="PRK05254.1-4"/>
    <property type="match status" value="1"/>
</dbReference>
<dbReference type="CDD" id="cd10027">
    <property type="entry name" value="UDG-F1-like"/>
    <property type="match status" value="1"/>
</dbReference>
<dbReference type="GO" id="GO:0004844">
    <property type="term" value="F:uracil DNA N-glycosylase activity"/>
    <property type="evidence" value="ECO:0007669"/>
    <property type="project" value="UniProtKB-UniRule"/>
</dbReference>
<reference evidence="18" key="1">
    <citation type="submission" date="2014-12" db="EMBL/GenBank/DDBJ databases">
        <title>Insight into the proteome of Arion vulgaris.</title>
        <authorList>
            <person name="Aradska J."/>
            <person name="Bulat T."/>
            <person name="Smidak R."/>
            <person name="Sarate P."/>
            <person name="Gangsoo J."/>
            <person name="Sialana F."/>
            <person name="Bilban M."/>
            <person name="Lubec G."/>
        </authorList>
    </citation>
    <scope>NUCLEOTIDE SEQUENCE</scope>
    <source>
        <tissue evidence="18">Skin</tissue>
    </source>
</reference>
<dbReference type="FunFam" id="3.40.470.10:FF:000004">
    <property type="entry name" value="Uracil-DNA glycosylase"/>
    <property type="match status" value="1"/>
</dbReference>
<feature type="active site" description="Proton acceptor" evidence="14">
    <location>
        <position position="142"/>
    </location>
</feature>
<keyword evidence="5 15" id="KW-0227">DNA damage</keyword>
<comment type="catalytic activity">
    <reaction evidence="12">
        <text>a 2'-deoxyuridine in single-stranded DNA + H2O = a 2'-deoxyribose 5'-monophosphate in single-stranded DNA + uracil</text>
        <dbReference type="Rhea" id="RHEA:81459"/>
        <dbReference type="Rhea" id="RHEA-COMP:12847"/>
        <dbReference type="Rhea" id="RHEA-COMP:19684"/>
        <dbReference type="ChEBI" id="CHEBI:15377"/>
        <dbReference type="ChEBI" id="CHEBI:17568"/>
        <dbReference type="ChEBI" id="CHEBI:133902"/>
        <dbReference type="ChEBI" id="CHEBI:139095"/>
    </reaction>
    <physiologicalReaction direction="left-to-right" evidence="12">
        <dbReference type="Rhea" id="RHEA:81460"/>
    </physiologicalReaction>
</comment>
<keyword evidence="7" id="KW-0007">Acetylation</keyword>
<dbReference type="EC" id="3.2.2.27" evidence="15"/>
<keyword evidence="6 15" id="KW-0378">Hydrolase</keyword>
<evidence type="ECO:0000256" key="1">
    <source>
        <dbReference type="ARBA" id="ARBA00004123"/>
    </source>
</evidence>
<evidence type="ECO:0000256" key="2">
    <source>
        <dbReference type="ARBA" id="ARBA00004173"/>
    </source>
</evidence>
<comment type="function">
    <text evidence="15">Excises uracil residues from the DNA which can arise as a result of misincorporation of dUMP residues by DNA polymerase or due to deamination of cytosine.</text>
</comment>
<evidence type="ECO:0000256" key="12">
    <source>
        <dbReference type="ARBA" id="ARBA00052828"/>
    </source>
</evidence>
<comment type="subcellular location">
    <subcellularLocation>
        <location evidence="2">Mitochondrion</location>
    </subcellularLocation>
    <subcellularLocation>
        <location evidence="1">Nucleus</location>
    </subcellularLocation>
</comment>
<keyword evidence="4" id="KW-0597">Phosphoprotein</keyword>
<evidence type="ECO:0000256" key="16">
    <source>
        <dbReference type="SAM" id="MobiDB-lite"/>
    </source>
</evidence>
<evidence type="ECO:0000256" key="8">
    <source>
        <dbReference type="ARBA" id="ARBA00023128"/>
    </source>
</evidence>
<evidence type="ECO:0000256" key="14">
    <source>
        <dbReference type="PROSITE-ProRule" id="PRU10072"/>
    </source>
</evidence>
<dbReference type="NCBIfam" id="NF003589">
    <property type="entry name" value="PRK05254.1-2"/>
    <property type="match status" value="1"/>
</dbReference>
<dbReference type="InterPro" id="IPR002043">
    <property type="entry name" value="UDG_fam1"/>
</dbReference>
<evidence type="ECO:0000256" key="15">
    <source>
        <dbReference type="RuleBase" id="RU003780"/>
    </source>
</evidence>
<feature type="non-terminal residue" evidence="18">
    <location>
        <position position="1"/>
    </location>
</feature>
<name>A0A0B7B6W8_9EUPU</name>
<evidence type="ECO:0000256" key="5">
    <source>
        <dbReference type="ARBA" id="ARBA00022763"/>
    </source>
</evidence>
<comment type="catalytic activity">
    <reaction evidence="15">
        <text>Hydrolyzes single-stranded DNA or mismatched double-stranded DNA and polynucleotides, releasing free uracil.</text>
        <dbReference type="EC" id="3.2.2.27"/>
    </reaction>
</comment>
<dbReference type="GO" id="GO:0005739">
    <property type="term" value="C:mitochondrion"/>
    <property type="evidence" value="ECO:0007669"/>
    <property type="project" value="UniProtKB-SubCell"/>
</dbReference>
<dbReference type="InterPro" id="IPR036895">
    <property type="entry name" value="Uracil-DNA_glycosylase-like_sf"/>
</dbReference>
<evidence type="ECO:0000256" key="11">
    <source>
        <dbReference type="ARBA" id="ARBA00052069"/>
    </source>
</evidence>
<dbReference type="Pfam" id="PF03167">
    <property type="entry name" value="UDG"/>
    <property type="match status" value="1"/>
</dbReference>
<feature type="domain" description="Uracil-DNA glycosylase-like" evidence="17">
    <location>
        <begin position="127"/>
        <end position="288"/>
    </location>
</feature>
<dbReference type="GO" id="GO:0097510">
    <property type="term" value="P:base-excision repair, AP site formation via deaminated base removal"/>
    <property type="evidence" value="ECO:0007669"/>
    <property type="project" value="TreeGrafter"/>
</dbReference>
<dbReference type="NCBIfam" id="NF003588">
    <property type="entry name" value="PRK05254.1-1"/>
    <property type="match status" value="1"/>
</dbReference>
<evidence type="ECO:0000256" key="7">
    <source>
        <dbReference type="ARBA" id="ARBA00022990"/>
    </source>
</evidence>
<evidence type="ECO:0000259" key="17">
    <source>
        <dbReference type="SMART" id="SM00986"/>
    </source>
</evidence>
<comment type="similarity">
    <text evidence="3 15">Belongs to the uracil-DNA glycosylase (UDG) superfamily. UNG family.</text>
</comment>
<dbReference type="PROSITE" id="PS00130">
    <property type="entry name" value="U_DNA_GLYCOSYLASE"/>
    <property type="match status" value="1"/>
</dbReference>
<comment type="subunit">
    <text evidence="13">Interacts with RPA2 subunit of the RPA trimer; this interaction mediates UNG2 recruitment to RPA-coated single-stranded DNA at stalled replication forks. Interacts with PCNA; this interaction mediates UNG2 recruitment to S-phase replication foci. Interacts (via N-terminus) with FAM72A.</text>
</comment>
<dbReference type="PANTHER" id="PTHR11264:SF0">
    <property type="entry name" value="URACIL-DNA GLYCOSYLASE"/>
    <property type="match status" value="1"/>
</dbReference>
<evidence type="ECO:0000256" key="3">
    <source>
        <dbReference type="ARBA" id="ARBA00008184"/>
    </source>
</evidence>
<keyword evidence="10" id="KW-0539">Nucleus</keyword>
<proteinExistence type="inferred from homology"/>
<evidence type="ECO:0000313" key="18">
    <source>
        <dbReference type="EMBL" id="CEK89069.1"/>
    </source>
</evidence>
<comment type="catalytic activity">
    <reaction evidence="11">
        <text>a 2'-deoxyuridine in double-stranded DNA + H2O = a 2'-deoxyribose 5'-monophosphate in double-stranded DNA + uracil</text>
        <dbReference type="Rhea" id="RHEA:81455"/>
        <dbReference type="Rhea" id="RHEA-COMP:14231"/>
        <dbReference type="Rhea" id="RHEA-COMP:17071"/>
        <dbReference type="ChEBI" id="CHEBI:15377"/>
        <dbReference type="ChEBI" id="CHEBI:17568"/>
        <dbReference type="ChEBI" id="CHEBI:133902"/>
        <dbReference type="ChEBI" id="CHEBI:139095"/>
    </reaction>
    <physiologicalReaction direction="left-to-right" evidence="11">
        <dbReference type="Rhea" id="RHEA:81456"/>
    </physiologicalReaction>
</comment>
<dbReference type="InterPro" id="IPR005122">
    <property type="entry name" value="Uracil-DNA_glycosylase-like"/>
</dbReference>
<evidence type="ECO:0000256" key="9">
    <source>
        <dbReference type="ARBA" id="ARBA00023204"/>
    </source>
</evidence>
<sequence>TNETSTQSTLLLSYKENGDKSIESSGEPPAKGGRLGEDNDNVKDLHTEVKISSSVQSEIELKKLSAKMKLLSSKTNGLVVNIGPSWFTALEQEFSKEYFSQLSQFIAAERKNSTVYPPADQVFTWTTACALRSVKVVIIGQDPYHGPRQAHGLCFSVLPGVTSPPSLGNMFKELESDIAGFKIPNHGLLSGWAQQGVLLLNACLTVRSGQPNSHAGKGWEKLTDAVIQWLNSNLQGLVFLLWGAYAQKKGACINKKKHHVLTAVHPSPLSAHRGFLGCKHFSRCNELLIADGQVPIDWKHLPEKVDL</sequence>
<dbReference type="SUPFAM" id="SSF52141">
    <property type="entry name" value="Uracil-DNA glycosylase-like"/>
    <property type="match status" value="1"/>
</dbReference>
<dbReference type="Gene3D" id="3.40.470.10">
    <property type="entry name" value="Uracil-DNA glycosylase-like domain"/>
    <property type="match status" value="1"/>
</dbReference>
<evidence type="ECO:0000256" key="13">
    <source>
        <dbReference type="ARBA" id="ARBA00064140"/>
    </source>
</evidence>
<feature type="region of interest" description="Disordered" evidence="16">
    <location>
        <begin position="14"/>
        <end position="42"/>
    </location>
</feature>
<dbReference type="HAMAP" id="MF_00148">
    <property type="entry name" value="UDG"/>
    <property type="match status" value="1"/>
</dbReference>
<keyword evidence="8" id="KW-0496">Mitochondrion</keyword>
<dbReference type="NCBIfam" id="TIGR00628">
    <property type="entry name" value="ung"/>
    <property type="match status" value="1"/>
</dbReference>
<evidence type="ECO:0000256" key="6">
    <source>
        <dbReference type="ARBA" id="ARBA00022801"/>
    </source>
</evidence>
<dbReference type="NCBIfam" id="NF003592">
    <property type="entry name" value="PRK05254.1-5"/>
    <property type="match status" value="1"/>
</dbReference>
<dbReference type="AlphaFoldDB" id="A0A0B7B6W8"/>
<dbReference type="EMBL" id="HACG01042204">
    <property type="protein sequence ID" value="CEK89069.1"/>
    <property type="molecule type" value="Transcribed_RNA"/>
</dbReference>
<dbReference type="SMART" id="SM00986">
    <property type="entry name" value="UDG"/>
    <property type="match status" value="1"/>
</dbReference>
<evidence type="ECO:0000256" key="4">
    <source>
        <dbReference type="ARBA" id="ARBA00022553"/>
    </source>
</evidence>
<organism evidence="18">
    <name type="scientific">Arion vulgaris</name>
    <dbReference type="NCBI Taxonomy" id="1028688"/>
    <lineage>
        <taxon>Eukaryota</taxon>
        <taxon>Metazoa</taxon>
        <taxon>Spiralia</taxon>
        <taxon>Lophotrochozoa</taxon>
        <taxon>Mollusca</taxon>
        <taxon>Gastropoda</taxon>
        <taxon>Heterobranchia</taxon>
        <taxon>Euthyneura</taxon>
        <taxon>Panpulmonata</taxon>
        <taxon>Eupulmonata</taxon>
        <taxon>Stylommatophora</taxon>
        <taxon>Helicina</taxon>
        <taxon>Arionoidea</taxon>
        <taxon>Arionidae</taxon>
        <taxon>Arion</taxon>
    </lineage>
</organism>
<dbReference type="GO" id="GO:0005654">
    <property type="term" value="C:nucleoplasm"/>
    <property type="evidence" value="ECO:0007669"/>
    <property type="project" value="UniProtKB-ARBA"/>
</dbReference>